<evidence type="ECO:0000313" key="3">
    <source>
        <dbReference type="Proteomes" id="UP000035489"/>
    </source>
</evidence>
<evidence type="ECO:0000313" key="2">
    <source>
        <dbReference type="EMBL" id="KLK89476.1"/>
    </source>
</evidence>
<dbReference type="OrthoDB" id="9939204at2"/>
<name>A0A0H1R3U1_9HYPH</name>
<accession>A0A0H1R3U1</accession>
<dbReference type="EMBL" id="LCYG01000150">
    <property type="protein sequence ID" value="KLK89476.1"/>
    <property type="molecule type" value="Genomic_DNA"/>
</dbReference>
<comment type="caution">
    <text evidence="2">The sequence shown here is derived from an EMBL/GenBank/DDBJ whole genome shotgun (WGS) entry which is preliminary data.</text>
</comment>
<dbReference type="AlphaFoldDB" id="A0A0H1R3U1"/>
<dbReference type="RefSeq" id="WP_047192915.1">
    <property type="nucleotide sequence ID" value="NZ_LCYG01000150.1"/>
</dbReference>
<gene>
    <name evidence="2" type="ORF">AA309_31195</name>
</gene>
<evidence type="ECO:0000256" key="1">
    <source>
        <dbReference type="SAM" id="MobiDB-lite"/>
    </source>
</evidence>
<dbReference type="PATRIC" id="fig|1225564.3.peg.1358"/>
<protein>
    <recommendedName>
        <fullName evidence="4">Anti-sigma factor NepR domain-containing protein</fullName>
    </recommendedName>
</protein>
<dbReference type="Proteomes" id="UP000035489">
    <property type="component" value="Unassembled WGS sequence"/>
</dbReference>
<evidence type="ECO:0008006" key="4">
    <source>
        <dbReference type="Google" id="ProtNLM"/>
    </source>
</evidence>
<organism evidence="2 3">
    <name type="scientific">Microvirga vignae</name>
    <dbReference type="NCBI Taxonomy" id="1225564"/>
    <lineage>
        <taxon>Bacteria</taxon>
        <taxon>Pseudomonadati</taxon>
        <taxon>Pseudomonadota</taxon>
        <taxon>Alphaproteobacteria</taxon>
        <taxon>Hyphomicrobiales</taxon>
        <taxon>Methylobacteriaceae</taxon>
        <taxon>Microvirga</taxon>
    </lineage>
</organism>
<keyword evidence="3" id="KW-1185">Reference proteome</keyword>
<sequence length="69" mass="7753">MQQALLPTDAPATTIYRPSDKISNQTLGSNDLRRLGERLQVTYGPVEAALPVRLAELVERFARREQSKD</sequence>
<feature type="region of interest" description="Disordered" evidence="1">
    <location>
        <begin position="1"/>
        <end position="22"/>
    </location>
</feature>
<proteinExistence type="predicted"/>
<reference evidence="2 3" key="1">
    <citation type="submission" date="2015-05" db="EMBL/GenBank/DDBJ databases">
        <title>Draft genome sequence of Microvirga vignae strain BR3299, a novel nitrogen fixing bacteria isolated from Brazil semi-aired region.</title>
        <authorList>
            <person name="Zilli J.E."/>
            <person name="Passos S.R."/>
            <person name="Leite J."/>
            <person name="Baldani J.I."/>
            <person name="Xavier G.R."/>
            <person name="Rumjaneck N.G."/>
            <person name="Simoes-Araujo J.L."/>
        </authorList>
    </citation>
    <scope>NUCLEOTIDE SEQUENCE [LARGE SCALE GENOMIC DNA]</scope>
    <source>
        <strain evidence="2 3">BR3299</strain>
    </source>
</reference>